<evidence type="ECO:0000313" key="1">
    <source>
        <dbReference type="EMBL" id="KAI4304795.1"/>
    </source>
</evidence>
<dbReference type="EMBL" id="CM042891">
    <property type="protein sequence ID" value="KAI4304795.1"/>
    <property type="molecule type" value="Genomic_DNA"/>
</dbReference>
<comment type="caution">
    <text evidence="1">The sequence shown here is derived from an EMBL/GenBank/DDBJ whole genome shotgun (WGS) entry which is preliminary data.</text>
</comment>
<protein>
    <submittedName>
        <fullName evidence="1">Uncharacterized protein</fullName>
    </submittedName>
</protein>
<gene>
    <name evidence="1" type="ORF">MLD38_040264</name>
</gene>
<reference evidence="2" key="1">
    <citation type="journal article" date="2023" name="Front. Plant Sci.">
        <title>Chromosomal-level genome assembly of Melastoma candidum provides insights into trichome evolution.</title>
        <authorList>
            <person name="Zhong Y."/>
            <person name="Wu W."/>
            <person name="Sun C."/>
            <person name="Zou P."/>
            <person name="Liu Y."/>
            <person name="Dai S."/>
            <person name="Zhou R."/>
        </authorList>
    </citation>
    <scope>NUCLEOTIDE SEQUENCE [LARGE SCALE GENOMIC DNA]</scope>
</reference>
<evidence type="ECO:0000313" key="2">
    <source>
        <dbReference type="Proteomes" id="UP001057402"/>
    </source>
</evidence>
<name>A0ACB9L4N4_9MYRT</name>
<accession>A0ACB9L4N4</accession>
<proteinExistence type="predicted"/>
<sequence length="418" mass="46748">MSCGPPDHLPHMDDSSDDDDEEKEEMSRFDIWSSIRRYKMAMKEEEEEEGEEGRDPWSGEFGIWGSVELWKRSQWSETETAFVPPPYVHPLTRRSSSCLSEKSLEICTESLGSESGSDILSLSLMSETGSDFGFNDKKDGRSNRSLPAASCRTDIEPDFTDKPPSHAQAAVPRIKELARSFPPPLTSLSSANDGASVQMQPHRENGRLIIEAVYVPCHKNFRARRENGRLMLAFTAPDTGHCDNNAECDHSTELKEVVDILECEDYAEEEGIELKIGGKTESNAEPEAGSPNMDCIGIHKIPKIAILTNKPDAGSEAGQNKLWQSLPRKARSRADHSFDANRTSNPRTATSKAVANPSGTTQWLPPLPVKSYQETRKHLTSQDDRKKSMEDCWVSVMKDGRRRSLFFPDATFHCHVMT</sequence>
<dbReference type="Proteomes" id="UP001057402">
    <property type="component" value="Chromosome 12"/>
</dbReference>
<organism evidence="1 2">
    <name type="scientific">Melastoma candidum</name>
    <dbReference type="NCBI Taxonomy" id="119954"/>
    <lineage>
        <taxon>Eukaryota</taxon>
        <taxon>Viridiplantae</taxon>
        <taxon>Streptophyta</taxon>
        <taxon>Embryophyta</taxon>
        <taxon>Tracheophyta</taxon>
        <taxon>Spermatophyta</taxon>
        <taxon>Magnoliopsida</taxon>
        <taxon>eudicotyledons</taxon>
        <taxon>Gunneridae</taxon>
        <taxon>Pentapetalae</taxon>
        <taxon>rosids</taxon>
        <taxon>malvids</taxon>
        <taxon>Myrtales</taxon>
        <taxon>Melastomataceae</taxon>
        <taxon>Melastomatoideae</taxon>
        <taxon>Melastomateae</taxon>
        <taxon>Melastoma</taxon>
    </lineage>
</organism>
<keyword evidence="2" id="KW-1185">Reference proteome</keyword>